<dbReference type="EMBL" id="JBAMIC010000022">
    <property type="protein sequence ID" value="KAK7091562.1"/>
    <property type="molecule type" value="Genomic_DNA"/>
</dbReference>
<accession>A0AAN9G1N2</accession>
<dbReference type="InterPro" id="IPR050694">
    <property type="entry name" value="LRRC14/PRAME"/>
</dbReference>
<keyword evidence="3" id="KW-1185">Reference proteome</keyword>
<sequence>MFRALDYVNYTSLELNHARDPRVEEPPELFEAPSLQEICCDALNDSTGIRVGFPQLLLDALKVLPMHVAVTLFRVAVDKQQCSAISHIISVWPFKTLCLRELLQGTGYHDIFQEEMGFDLVILRGLLRRRKCCKMNCLDLRGFKLNKGFSMLIAQLWPLISLPRRTLADVKRLTQMVIDNAGLAHHKPIASHIATVLEHKVATLMSRCKDFHINIQKGQELLVKIDSLQFTSTDSLFQDYFVANCLRNVTPLKIQVSQLFFRTSAWTVQSDPDFILSPYAVLNGHDTQFLEGLSLRQLDDGVFKYVAPTLYKFKNLQAIELQDCNIYLQNGKTRSKTEVRKALCNFLSEFPLLVRLDLSFNFLFGCLGEVLASVSRPLQYLGLRGCDLNVSDLEALAKSKHAASLRELNLSKLNLGALHYYLEERSQAMKTMVSILQSFPRLAVLNLSQNNLPDVQVDRLCSVLRTSLKQLKVLDVAAIVMSPQHQVDICLACASIPTFQKICITLVTSLVDELNNWNGIEDVANKITRKLYAAGRWDVRLETVLFSRALFMDIVDDLQF</sequence>
<dbReference type="Gene3D" id="3.80.10.10">
    <property type="entry name" value="Ribonuclease Inhibitor"/>
    <property type="match status" value="2"/>
</dbReference>
<dbReference type="PANTHER" id="PTHR14224">
    <property type="entry name" value="SIMILAR TO PREFERENTIALLY EXPRESSED ANTIGEN IN MELANOMA-LIKE 3"/>
    <property type="match status" value="1"/>
</dbReference>
<evidence type="ECO:0008006" key="4">
    <source>
        <dbReference type="Google" id="ProtNLM"/>
    </source>
</evidence>
<keyword evidence="1" id="KW-0677">Repeat</keyword>
<evidence type="ECO:0000313" key="2">
    <source>
        <dbReference type="EMBL" id="KAK7091562.1"/>
    </source>
</evidence>
<dbReference type="InterPro" id="IPR032675">
    <property type="entry name" value="LRR_dom_sf"/>
</dbReference>
<proteinExistence type="predicted"/>
<dbReference type="Proteomes" id="UP001374579">
    <property type="component" value="Unassembled WGS sequence"/>
</dbReference>
<dbReference type="SUPFAM" id="SSF52047">
    <property type="entry name" value="RNI-like"/>
    <property type="match status" value="1"/>
</dbReference>
<name>A0AAN9G1N2_9CAEN</name>
<reference evidence="2 3" key="1">
    <citation type="submission" date="2024-02" db="EMBL/GenBank/DDBJ databases">
        <title>Chromosome-scale genome assembly of the rough periwinkle Littorina saxatilis.</title>
        <authorList>
            <person name="De Jode A."/>
            <person name="Faria R."/>
            <person name="Formenti G."/>
            <person name="Sims Y."/>
            <person name="Smith T.P."/>
            <person name="Tracey A."/>
            <person name="Wood J.M.D."/>
            <person name="Zagrodzka Z.B."/>
            <person name="Johannesson K."/>
            <person name="Butlin R.K."/>
            <person name="Leder E.H."/>
        </authorList>
    </citation>
    <scope>NUCLEOTIDE SEQUENCE [LARGE SCALE GENOMIC DNA]</scope>
    <source>
        <strain evidence="2">Snail1</strain>
        <tissue evidence="2">Muscle</tissue>
    </source>
</reference>
<protein>
    <recommendedName>
        <fullName evidence="4">Leucine-rich repeat-containing protein 14</fullName>
    </recommendedName>
</protein>
<gene>
    <name evidence="2" type="ORF">V1264_009227</name>
</gene>
<comment type="caution">
    <text evidence="2">The sequence shown here is derived from an EMBL/GenBank/DDBJ whole genome shotgun (WGS) entry which is preliminary data.</text>
</comment>
<evidence type="ECO:0000313" key="3">
    <source>
        <dbReference type="Proteomes" id="UP001374579"/>
    </source>
</evidence>
<evidence type="ECO:0000256" key="1">
    <source>
        <dbReference type="ARBA" id="ARBA00022737"/>
    </source>
</evidence>
<dbReference type="AlphaFoldDB" id="A0AAN9G1N2"/>
<organism evidence="2 3">
    <name type="scientific">Littorina saxatilis</name>
    <dbReference type="NCBI Taxonomy" id="31220"/>
    <lineage>
        <taxon>Eukaryota</taxon>
        <taxon>Metazoa</taxon>
        <taxon>Spiralia</taxon>
        <taxon>Lophotrochozoa</taxon>
        <taxon>Mollusca</taxon>
        <taxon>Gastropoda</taxon>
        <taxon>Caenogastropoda</taxon>
        <taxon>Littorinimorpha</taxon>
        <taxon>Littorinoidea</taxon>
        <taxon>Littorinidae</taxon>
        <taxon>Littorina</taxon>
    </lineage>
</organism>